<feature type="compositionally biased region" description="Basic residues" evidence="1">
    <location>
        <begin position="26"/>
        <end position="40"/>
    </location>
</feature>
<reference evidence="2" key="1">
    <citation type="submission" date="2023-07" db="EMBL/GenBank/DDBJ databases">
        <authorList>
            <person name="Stuckert A."/>
        </authorList>
    </citation>
    <scope>NUCLEOTIDE SEQUENCE</scope>
</reference>
<protein>
    <submittedName>
        <fullName evidence="2">Uncharacterized protein</fullName>
    </submittedName>
</protein>
<dbReference type="EMBL" id="CAUEEQ010004302">
    <property type="protein sequence ID" value="CAJ0927101.1"/>
    <property type="molecule type" value="Genomic_DNA"/>
</dbReference>
<name>A0ABN9KZ52_9NEOB</name>
<dbReference type="Proteomes" id="UP001176940">
    <property type="component" value="Unassembled WGS sequence"/>
</dbReference>
<organism evidence="2 3">
    <name type="scientific">Ranitomeya imitator</name>
    <name type="common">mimic poison frog</name>
    <dbReference type="NCBI Taxonomy" id="111125"/>
    <lineage>
        <taxon>Eukaryota</taxon>
        <taxon>Metazoa</taxon>
        <taxon>Chordata</taxon>
        <taxon>Craniata</taxon>
        <taxon>Vertebrata</taxon>
        <taxon>Euteleostomi</taxon>
        <taxon>Amphibia</taxon>
        <taxon>Batrachia</taxon>
        <taxon>Anura</taxon>
        <taxon>Neobatrachia</taxon>
        <taxon>Hyloidea</taxon>
        <taxon>Dendrobatidae</taxon>
        <taxon>Dendrobatinae</taxon>
        <taxon>Ranitomeya</taxon>
    </lineage>
</organism>
<gene>
    <name evidence="2" type="ORF">RIMI_LOCUS2948033</name>
</gene>
<sequence>MHALESGGLILGSQKHGKNTEQSPRGNRKPMKYEKGKKKPDHAGGKAGVKQFAMKNKKQADGFTKKRKRQGEEEQNGSEAKKPKWGDFKKKKKELKQTRQVNEKSNYDIMSKSKHIWENIRSSAMSFLYTRDQNCAQYSKCDRTSDLYRGNIGGLSTALQNAVDKPLMPVGLPHLRFFRGDRFPLNYAIVESPWVTVVATEGPPGSHLSPQLPGPPHTQHFEAATIVAPHECAAHNLIYTYSNQHLVTAIVTYKGHAALNCDSPTQHPVLYHSDGCRLLWTRYI</sequence>
<keyword evidence="3" id="KW-1185">Reference proteome</keyword>
<evidence type="ECO:0000313" key="3">
    <source>
        <dbReference type="Proteomes" id="UP001176940"/>
    </source>
</evidence>
<evidence type="ECO:0000313" key="2">
    <source>
        <dbReference type="EMBL" id="CAJ0927101.1"/>
    </source>
</evidence>
<feature type="compositionally biased region" description="Basic and acidic residues" evidence="1">
    <location>
        <begin position="79"/>
        <end position="88"/>
    </location>
</feature>
<proteinExistence type="predicted"/>
<evidence type="ECO:0000256" key="1">
    <source>
        <dbReference type="SAM" id="MobiDB-lite"/>
    </source>
</evidence>
<comment type="caution">
    <text evidence="2">The sequence shown here is derived from an EMBL/GenBank/DDBJ whole genome shotgun (WGS) entry which is preliminary data.</text>
</comment>
<accession>A0ABN9KZ52</accession>
<feature type="region of interest" description="Disordered" evidence="1">
    <location>
        <begin position="1"/>
        <end position="102"/>
    </location>
</feature>